<comment type="subcellular location">
    <subcellularLocation>
        <location evidence="1">Membrane</location>
    </subcellularLocation>
</comment>
<dbReference type="PANTHER" id="PTHR21346">
    <property type="entry name" value="FUN14 DOMAIN CONTAINING"/>
    <property type="match status" value="1"/>
</dbReference>
<evidence type="ECO:0000313" key="8">
    <source>
        <dbReference type="Proteomes" id="UP000422736"/>
    </source>
</evidence>
<name>A0ABX6ERS4_KLUMA</name>
<evidence type="ECO:0000256" key="5">
    <source>
        <dbReference type="ARBA" id="ARBA00023136"/>
    </source>
</evidence>
<dbReference type="EMBL" id="CP015055">
    <property type="protein sequence ID" value="QGN14541.1"/>
    <property type="molecule type" value="Genomic_DNA"/>
</dbReference>
<protein>
    <submittedName>
        <fullName evidence="7">Protein FUN14</fullName>
    </submittedName>
</protein>
<feature type="transmembrane region" description="Helical" evidence="6">
    <location>
        <begin position="89"/>
        <end position="114"/>
    </location>
</feature>
<sequence>MFRTAVRNLASPLRRGVYVGCSGSLLIGGGALMHAIQPSQYILNDSIVGVQQRGDLQQELGLPTRSELRTVQGGKGTKVNYRQMCYGSIMGLFFGVIVGKISSLLVFITGVGLLGMQFLQNRGVISSDSTRALSKYAITVGKEKIDLNTLLWDRPSFKVSFLLTFVLAAFNV</sequence>
<organism evidence="7 8">
    <name type="scientific">Kluyveromyces marxianus</name>
    <name type="common">Yeast</name>
    <name type="synonym">Candida kefyr</name>
    <dbReference type="NCBI Taxonomy" id="4911"/>
    <lineage>
        <taxon>Eukaryota</taxon>
        <taxon>Fungi</taxon>
        <taxon>Dikarya</taxon>
        <taxon>Ascomycota</taxon>
        <taxon>Saccharomycotina</taxon>
        <taxon>Saccharomycetes</taxon>
        <taxon>Saccharomycetales</taxon>
        <taxon>Saccharomycetaceae</taxon>
        <taxon>Kluyveromyces</taxon>
    </lineage>
</organism>
<evidence type="ECO:0000256" key="2">
    <source>
        <dbReference type="ARBA" id="ARBA00009160"/>
    </source>
</evidence>
<keyword evidence="4 6" id="KW-1133">Transmembrane helix</keyword>
<reference evidence="7 8" key="1">
    <citation type="submission" date="2016-03" db="EMBL/GenBank/DDBJ databases">
        <title>How can Kluyveromyces marxianus grow so fast - potential evolutionary course in Saccharomyces Complex revealed by comparative genomics.</title>
        <authorList>
            <person name="Mo W."/>
            <person name="Lu W."/>
            <person name="Yang X."/>
            <person name="Qi J."/>
            <person name="Lv H."/>
        </authorList>
    </citation>
    <scope>NUCLEOTIDE SEQUENCE [LARGE SCALE GENOMIC DNA]</scope>
    <source>
        <strain evidence="7 8">FIM1</strain>
    </source>
</reference>
<proteinExistence type="inferred from homology"/>
<gene>
    <name evidence="7" type="primary">FUN14</name>
    <name evidence="7" type="ORF">FIM1_1203</name>
</gene>
<dbReference type="InterPro" id="IPR007014">
    <property type="entry name" value="FUN14"/>
</dbReference>
<dbReference type="Pfam" id="PF04930">
    <property type="entry name" value="FUN14"/>
    <property type="match status" value="1"/>
</dbReference>
<evidence type="ECO:0000313" key="7">
    <source>
        <dbReference type="EMBL" id="QGN14541.1"/>
    </source>
</evidence>
<dbReference type="Proteomes" id="UP000422736">
    <property type="component" value="Chromosome 2"/>
</dbReference>
<keyword evidence="8" id="KW-1185">Reference proteome</keyword>
<accession>A0ABX6ERS4</accession>
<comment type="similarity">
    <text evidence="2">Belongs to the FUN14 family.</text>
</comment>
<evidence type="ECO:0000256" key="1">
    <source>
        <dbReference type="ARBA" id="ARBA00004370"/>
    </source>
</evidence>
<evidence type="ECO:0000256" key="4">
    <source>
        <dbReference type="ARBA" id="ARBA00022989"/>
    </source>
</evidence>
<evidence type="ECO:0000256" key="6">
    <source>
        <dbReference type="SAM" id="Phobius"/>
    </source>
</evidence>
<evidence type="ECO:0000256" key="3">
    <source>
        <dbReference type="ARBA" id="ARBA00022692"/>
    </source>
</evidence>
<dbReference type="PANTHER" id="PTHR21346:SF0">
    <property type="entry name" value="RE45833P"/>
    <property type="match status" value="1"/>
</dbReference>
<keyword evidence="3 6" id="KW-0812">Transmembrane</keyword>
<keyword evidence="5 6" id="KW-0472">Membrane</keyword>